<keyword evidence="9" id="KW-0568">Pathogenesis-related protein</keyword>
<keyword evidence="5" id="KW-0479">Metal-binding</keyword>
<proteinExistence type="inferred from homology"/>
<dbReference type="Pfam" id="PF03094">
    <property type="entry name" value="Mlo"/>
    <property type="match status" value="3"/>
</dbReference>
<dbReference type="GO" id="GO:0016020">
    <property type="term" value="C:membrane"/>
    <property type="evidence" value="ECO:0007669"/>
    <property type="project" value="UniProtKB-SubCell"/>
</dbReference>
<evidence type="ECO:0000256" key="7">
    <source>
        <dbReference type="ARBA" id="ARBA00022989"/>
    </source>
</evidence>
<evidence type="ECO:0000259" key="10">
    <source>
        <dbReference type="Pfam" id="PF13359"/>
    </source>
</evidence>
<comment type="cofactor">
    <cofactor evidence="1">
        <name>a divalent metal cation</name>
        <dbReference type="ChEBI" id="CHEBI:60240"/>
    </cofactor>
</comment>
<protein>
    <submittedName>
        <fullName evidence="11">MLO protein-1-like protein</fullName>
    </submittedName>
</protein>
<feature type="domain" description="DDE Tnp4" evidence="10">
    <location>
        <begin position="624"/>
        <end position="691"/>
    </location>
</feature>
<comment type="subcellular location">
    <subcellularLocation>
        <location evidence="2">Membrane</location>
        <topology evidence="2">Multi-pass membrane protein</topology>
    </subcellularLocation>
</comment>
<keyword evidence="8" id="KW-0472">Membrane</keyword>
<keyword evidence="4" id="KW-0812">Transmembrane</keyword>
<dbReference type="PANTHER" id="PTHR31942:SF103">
    <property type="entry name" value="MLO-LIKE PROTEIN"/>
    <property type="match status" value="1"/>
</dbReference>
<evidence type="ECO:0000256" key="6">
    <source>
        <dbReference type="ARBA" id="ARBA00022821"/>
    </source>
</evidence>
<keyword evidence="7" id="KW-1133">Transmembrane helix</keyword>
<dbReference type="InterPro" id="IPR004326">
    <property type="entry name" value="Mlo"/>
</dbReference>
<organism evidence="11">
    <name type="scientific">Aegilops tauschii</name>
    <name type="common">Tausch's goatgrass</name>
    <name type="synonym">Aegilops squarrosa</name>
    <dbReference type="NCBI Taxonomy" id="37682"/>
    <lineage>
        <taxon>Eukaryota</taxon>
        <taxon>Viridiplantae</taxon>
        <taxon>Streptophyta</taxon>
        <taxon>Embryophyta</taxon>
        <taxon>Tracheophyta</taxon>
        <taxon>Spermatophyta</taxon>
        <taxon>Magnoliopsida</taxon>
        <taxon>Liliopsida</taxon>
        <taxon>Poales</taxon>
        <taxon>Poaceae</taxon>
        <taxon>BOP clade</taxon>
        <taxon>Pooideae</taxon>
        <taxon>Triticodae</taxon>
        <taxon>Triticeae</taxon>
        <taxon>Triticinae</taxon>
        <taxon>Aegilops</taxon>
    </lineage>
</organism>
<accession>M8APP4</accession>
<dbReference type="Pfam" id="PF13359">
    <property type="entry name" value="DDE_Tnp_4"/>
    <property type="match status" value="1"/>
</dbReference>
<sequence>MAGPAGGRELPDTPTWAVALVCAVMILVSVAMEHALHNLGHWFHKRHKKAMAEALEKMKAELMLVGFISLLLTVAQDPISKICISVEAGSRMLPCKLPSAYAGDGQENRRRLLWLQGETHRRFLAAPAGEDVCAKQGKVALMSAGSMHQLHIFIFVLAVFHVLYSVATMALSRLKMKQWKKWESETASLEYQFANDPSRCRFTHQTTFVRRHLGLSSTPGVRWVVAFFRQFFTSVTKVDYLTLRQGFINAHLSQKSRFDFHRYIKRSLEDDFKVVVGISLKLWFVAVLILFLDFHGSRLVHALLAFSSVSLHNLRILSRNQHRHLLAGIGTLIWMSVVPLVILLWVGTKLEMVIMEMAREIQDRESVGSSRRRAQQQATPGLKRCYHQKMGVSIAKVVLGVAAQIMCSYITFPLYALVTQMGSHMKRSVFNEQTAKALTNWRKVAKEKKKARDAGLLMAQMGVGSSPVHLLHNAGARSDDPQSVPASPRAEKEGGESRNLVEITEVTVYVHKGADAGAEFVMKRAIRIASFTESKMKLLAAWLMLMRKRAVHHGERHGIRYGPMSIRDHERMANLNYIYNCEDTELLWMLQRKRAPVLCRPSGAGEVQGYAQHLQKIKETISRGRKHCTSQNVIAVVDFDLKFTYVLDGWEGSAHDGNILSDNMSRPDGINIPDGKFYLGDVGYACRPGVLPSFRKTRYHLNEFAGRNYPRTP</sequence>
<keyword evidence="6" id="KW-0611">Plant defense</keyword>
<evidence type="ECO:0000256" key="5">
    <source>
        <dbReference type="ARBA" id="ARBA00022723"/>
    </source>
</evidence>
<comment type="similarity">
    <text evidence="3">Belongs to the MLO family.</text>
</comment>
<dbReference type="InterPro" id="IPR027806">
    <property type="entry name" value="HARBI1_dom"/>
</dbReference>
<dbReference type="EnsemblPlants" id="EMT06541">
    <property type="protein sequence ID" value="EMT06541"/>
    <property type="gene ID" value="F775_25494"/>
</dbReference>
<evidence type="ECO:0000256" key="9">
    <source>
        <dbReference type="ARBA" id="ARBA00023265"/>
    </source>
</evidence>
<dbReference type="PANTHER" id="PTHR31942">
    <property type="entry name" value="MLO-LIKE PROTEIN 1"/>
    <property type="match status" value="1"/>
</dbReference>
<name>M8APP4_AEGTA</name>
<dbReference type="GO" id="GO:0006952">
    <property type="term" value="P:defense response"/>
    <property type="evidence" value="ECO:0007669"/>
    <property type="project" value="UniProtKB-KW"/>
</dbReference>
<evidence type="ECO:0000256" key="3">
    <source>
        <dbReference type="ARBA" id="ARBA00006574"/>
    </source>
</evidence>
<reference evidence="11" key="1">
    <citation type="submission" date="2015-06" db="UniProtKB">
        <authorList>
            <consortium name="EnsemblPlants"/>
        </authorList>
    </citation>
    <scope>IDENTIFICATION</scope>
</reference>
<dbReference type="AlphaFoldDB" id="M8APP4"/>
<evidence type="ECO:0000256" key="2">
    <source>
        <dbReference type="ARBA" id="ARBA00004141"/>
    </source>
</evidence>
<evidence type="ECO:0000313" key="11">
    <source>
        <dbReference type="EnsemblPlants" id="EMT06541"/>
    </source>
</evidence>
<evidence type="ECO:0000256" key="4">
    <source>
        <dbReference type="ARBA" id="ARBA00022692"/>
    </source>
</evidence>
<evidence type="ECO:0000256" key="1">
    <source>
        <dbReference type="ARBA" id="ARBA00001968"/>
    </source>
</evidence>
<evidence type="ECO:0000256" key="8">
    <source>
        <dbReference type="ARBA" id="ARBA00023136"/>
    </source>
</evidence>
<dbReference type="GO" id="GO:0046872">
    <property type="term" value="F:metal ion binding"/>
    <property type="evidence" value="ECO:0007669"/>
    <property type="project" value="UniProtKB-KW"/>
</dbReference>